<dbReference type="EMBL" id="JAOQAZ010000046">
    <property type="protein sequence ID" value="KAJ4245520.1"/>
    <property type="molecule type" value="Genomic_DNA"/>
</dbReference>
<comment type="caution">
    <text evidence="2">The sequence shown here is derived from an EMBL/GenBank/DDBJ whole genome shotgun (WGS) entry which is preliminary data.</text>
</comment>
<dbReference type="Pfam" id="PF26639">
    <property type="entry name" value="Het-6_barrel"/>
    <property type="match status" value="1"/>
</dbReference>
<protein>
    <recommendedName>
        <fullName evidence="1">Heterokaryon incompatibility domain-containing protein</fullName>
    </recommendedName>
</protein>
<sequence>MVSCRLVQAPLKSLSFAALSYVSGDASITKTILVDSKPFNVTINLEAYLRKAAEKQAKDPNSTELPIWVDAICIDQNNIPERNAQVQRMGSIYSLAEEVIIWLGSGGSHIHLGVQRIKEHAKATRELGGVKAFADPDKRETLSKLFKDMMLGDSAQRKGFFELFDFPWWTRAWVLQELALAKKVVFLLKDNSITFDGIYHAILHYYVSISDDPLQTINTINLSKEEEKLFSRALNVINVRALFEHGFSDRLSGTTLQSLLSQTKGVKATDARDKIYGLLGMISDQAKGKIKPDYHLSVSQIYTDIVLWHMAEYDTLSILSQCYADTRNDSQALPSWVPHWEPRDDKSPATLFWEEYEDFQTKTKLLPYHASGSLTLSSHPWSADITKGMLSLTGARLGSITFLAEPANLPPQIFKDDVFAVAKEWLALDDKLGKQYQFTGESTRMAIRRTMVADFHNRELHLPEGVKFKQRGFALMLPDDIPVKMGGVAWGYKDSIMEYINVVDKRRLAVTSEGWIGLVPDTTIVGDQVVVLVGGPVLYVIRSKAQSGTGYIPTCAVDTLIGEAYFHGFMDGQALQGRDLDTVILA</sequence>
<dbReference type="PANTHER" id="PTHR24148:SF64">
    <property type="entry name" value="HETEROKARYON INCOMPATIBILITY DOMAIN-CONTAINING PROTEIN"/>
    <property type="match status" value="1"/>
</dbReference>
<name>A0A9W8V770_9HYPO</name>
<dbReference type="InterPro" id="IPR052895">
    <property type="entry name" value="HetReg/Transcr_Mod"/>
</dbReference>
<dbReference type="Pfam" id="PF06985">
    <property type="entry name" value="HET"/>
    <property type="match status" value="1"/>
</dbReference>
<evidence type="ECO:0000313" key="2">
    <source>
        <dbReference type="EMBL" id="KAJ4245520.1"/>
    </source>
</evidence>
<accession>A0A9W8V770</accession>
<proteinExistence type="predicted"/>
<dbReference type="OrthoDB" id="5416609at2759"/>
<dbReference type="AlphaFoldDB" id="A0A9W8V770"/>
<feature type="domain" description="Heterokaryon incompatibility" evidence="1">
    <location>
        <begin position="16"/>
        <end position="177"/>
    </location>
</feature>
<evidence type="ECO:0000259" key="1">
    <source>
        <dbReference type="Pfam" id="PF06985"/>
    </source>
</evidence>
<dbReference type="PANTHER" id="PTHR24148">
    <property type="entry name" value="ANKYRIN REPEAT DOMAIN-CONTAINING PROTEIN 39 HOMOLOG-RELATED"/>
    <property type="match status" value="1"/>
</dbReference>
<organism evidence="2 3">
    <name type="scientific">Fusarium torreyae</name>
    <dbReference type="NCBI Taxonomy" id="1237075"/>
    <lineage>
        <taxon>Eukaryota</taxon>
        <taxon>Fungi</taxon>
        <taxon>Dikarya</taxon>
        <taxon>Ascomycota</taxon>
        <taxon>Pezizomycotina</taxon>
        <taxon>Sordariomycetes</taxon>
        <taxon>Hypocreomycetidae</taxon>
        <taxon>Hypocreales</taxon>
        <taxon>Nectriaceae</taxon>
        <taxon>Fusarium</taxon>
    </lineage>
</organism>
<dbReference type="Proteomes" id="UP001152049">
    <property type="component" value="Unassembled WGS sequence"/>
</dbReference>
<dbReference type="InterPro" id="IPR010730">
    <property type="entry name" value="HET"/>
</dbReference>
<reference evidence="2" key="1">
    <citation type="submission" date="2022-09" db="EMBL/GenBank/DDBJ databases">
        <title>Fusarium specimens isolated from Avocado Roots.</title>
        <authorList>
            <person name="Stajich J."/>
            <person name="Roper C."/>
            <person name="Heimlech-Rivalta G."/>
        </authorList>
    </citation>
    <scope>NUCLEOTIDE SEQUENCE</scope>
    <source>
        <strain evidence="2">CF00136</strain>
    </source>
</reference>
<keyword evidence="3" id="KW-1185">Reference proteome</keyword>
<gene>
    <name evidence="2" type="ORF">NW762_014029</name>
</gene>
<evidence type="ECO:0000313" key="3">
    <source>
        <dbReference type="Proteomes" id="UP001152049"/>
    </source>
</evidence>